<evidence type="ECO:0000256" key="8">
    <source>
        <dbReference type="ARBA" id="ARBA00023014"/>
    </source>
</evidence>
<comment type="similarity">
    <text evidence="2">Belongs to the anaerobic coproporphyrinogen-III oxidase family. HemW subfamily.</text>
</comment>
<dbReference type="NCBIfam" id="TIGR00539">
    <property type="entry name" value="hemN_rel"/>
    <property type="match status" value="1"/>
</dbReference>
<keyword evidence="9 10" id="KW-0143">Chaperone</keyword>
<evidence type="ECO:0000256" key="2">
    <source>
        <dbReference type="ARBA" id="ARBA00006100"/>
    </source>
</evidence>
<keyword evidence="7 10" id="KW-0408">Iron</keyword>
<dbReference type="SFLD" id="SFLDG01065">
    <property type="entry name" value="anaerobic_coproporphyrinogen-I"/>
    <property type="match status" value="1"/>
</dbReference>
<dbReference type="Pfam" id="PF04055">
    <property type="entry name" value="Radical_SAM"/>
    <property type="match status" value="1"/>
</dbReference>
<evidence type="ECO:0000256" key="7">
    <source>
        <dbReference type="ARBA" id="ARBA00023004"/>
    </source>
</evidence>
<dbReference type="InterPro" id="IPR007197">
    <property type="entry name" value="rSAM"/>
</dbReference>
<dbReference type="Pfam" id="PF06969">
    <property type="entry name" value="HemN_C"/>
    <property type="match status" value="1"/>
</dbReference>
<evidence type="ECO:0000259" key="11">
    <source>
        <dbReference type="PROSITE" id="PS51918"/>
    </source>
</evidence>
<evidence type="ECO:0000256" key="1">
    <source>
        <dbReference type="ARBA" id="ARBA00001966"/>
    </source>
</evidence>
<gene>
    <name evidence="12" type="ORF">DI536_14985</name>
</gene>
<comment type="caution">
    <text evidence="12">The sequence shown here is derived from an EMBL/GenBank/DDBJ whole genome shotgun (WGS) entry which is preliminary data.</text>
</comment>
<evidence type="ECO:0000256" key="3">
    <source>
        <dbReference type="ARBA" id="ARBA00017228"/>
    </source>
</evidence>
<dbReference type="SFLD" id="SFLDF00562">
    <property type="entry name" value="HemN-like__clustered_with_heat"/>
    <property type="match status" value="1"/>
</dbReference>
<organism evidence="12 13">
    <name type="scientific">Archangium gephyra</name>
    <dbReference type="NCBI Taxonomy" id="48"/>
    <lineage>
        <taxon>Bacteria</taxon>
        <taxon>Pseudomonadati</taxon>
        <taxon>Myxococcota</taxon>
        <taxon>Myxococcia</taxon>
        <taxon>Myxococcales</taxon>
        <taxon>Cystobacterineae</taxon>
        <taxon>Archangiaceae</taxon>
        <taxon>Archangium</taxon>
    </lineage>
</organism>
<comment type="subcellular location">
    <subcellularLocation>
        <location evidence="10">Cytoplasm</location>
    </subcellularLocation>
</comment>
<dbReference type="PANTHER" id="PTHR13932">
    <property type="entry name" value="COPROPORPHYRINIGEN III OXIDASE"/>
    <property type="match status" value="1"/>
</dbReference>
<dbReference type="SMART" id="SM00729">
    <property type="entry name" value="Elp3"/>
    <property type="match status" value="1"/>
</dbReference>
<evidence type="ECO:0000256" key="6">
    <source>
        <dbReference type="ARBA" id="ARBA00022723"/>
    </source>
</evidence>
<evidence type="ECO:0000313" key="12">
    <source>
        <dbReference type="EMBL" id="PZR12860.1"/>
    </source>
</evidence>
<evidence type="ECO:0000256" key="5">
    <source>
        <dbReference type="ARBA" id="ARBA00022691"/>
    </source>
</evidence>
<evidence type="ECO:0000256" key="10">
    <source>
        <dbReference type="RuleBase" id="RU364116"/>
    </source>
</evidence>
<keyword evidence="10" id="KW-0963">Cytoplasm</keyword>
<evidence type="ECO:0000256" key="4">
    <source>
        <dbReference type="ARBA" id="ARBA00022617"/>
    </source>
</evidence>
<dbReference type="Gene3D" id="3.20.20.70">
    <property type="entry name" value="Aldolase class I"/>
    <property type="match status" value="1"/>
</dbReference>
<dbReference type="SUPFAM" id="SSF102114">
    <property type="entry name" value="Radical SAM enzymes"/>
    <property type="match status" value="1"/>
</dbReference>
<accession>A0A2W5TBJ6</accession>
<dbReference type="PANTHER" id="PTHR13932:SF5">
    <property type="entry name" value="RADICAL S-ADENOSYL METHIONINE DOMAIN-CONTAINING PROTEIN 1, MITOCHONDRIAL"/>
    <property type="match status" value="1"/>
</dbReference>
<dbReference type="GO" id="GO:0051539">
    <property type="term" value="F:4 iron, 4 sulfur cluster binding"/>
    <property type="evidence" value="ECO:0007669"/>
    <property type="project" value="UniProtKB-UniRule"/>
</dbReference>
<dbReference type="InterPro" id="IPR034505">
    <property type="entry name" value="Coproporphyrinogen-III_oxidase"/>
</dbReference>
<dbReference type="GO" id="GO:0004109">
    <property type="term" value="F:coproporphyrinogen oxidase activity"/>
    <property type="evidence" value="ECO:0007669"/>
    <property type="project" value="InterPro"/>
</dbReference>
<keyword evidence="5 10" id="KW-0949">S-adenosyl-L-methionine</keyword>
<dbReference type="InterPro" id="IPR013785">
    <property type="entry name" value="Aldolase_TIM"/>
</dbReference>
<dbReference type="GO" id="GO:0006779">
    <property type="term" value="P:porphyrin-containing compound biosynthetic process"/>
    <property type="evidence" value="ECO:0007669"/>
    <property type="project" value="InterPro"/>
</dbReference>
<reference evidence="12 13" key="1">
    <citation type="submission" date="2017-08" db="EMBL/GenBank/DDBJ databases">
        <title>Infants hospitalized years apart are colonized by the same room-sourced microbial strains.</title>
        <authorList>
            <person name="Brooks B."/>
            <person name="Olm M.R."/>
            <person name="Firek B.A."/>
            <person name="Baker R."/>
            <person name="Thomas B.C."/>
            <person name="Morowitz M.J."/>
            <person name="Banfield J.F."/>
        </authorList>
    </citation>
    <scope>NUCLEOTIDE SEQUENCE [LARGE SCALE GENOMIC DNA]</scope>
    <source>
        <strain evidence="12">S2_003_000_R2_14</strain>
    </source>
</reference>
<dbReference type="AlphaFoldDB" id="A0A2W5TBJ6"/>
<evidence type="ECO:0000256" key="9">
    <source>
        <dbReference type="ARBA" id="ARBA00023186"/>
    </source>
</evidence>
<dbReference type="GO" id="GO:0005737">
    <property type="term" value="C:cytoplasm"/>
    <property type="evidence" value="ECO:0007669"/>
    <property type="project" value="UniProtKB-SubCell"/>
</dbReference>
<name>A0A2W5TBJ6_9BACT</name>
<dbReference type="SFLD" id="SFLDG01082">
    <property type="entry name" value="B12-binding_domain_containing"/>
    <property type="match status" value="1"/>
</dbReference>
<dbReference type="Proteomes" id="UP000249061">
    <property type="component" value="Unassembled WGS sequence"/>
</dbReference>
<dbReference type="CDD" id="cd01335">
    <property type="entry name" value="Radical_SAM"/>
    <property type="match status" value="1"/>
</dbReference>
<comment type="cofactor">
    <cofactor evidence="1">
        <name>[4Fe-4S] cluster</name>
        <dbReference type="ChEBI" id="CHEBI:49883"/>
    </cofactor>
</comment>
<keyword evidence="8 10" id="KW-0411">Iron-sulfur</keyword>
<feature type="domain" description="Radical SAM core" evidence="11">
    <location>
        <begin position="12"/>
        <end position="255"/>
    </location>
</feature>
<keyword evidence="10" id="KW-0004">4Fe-4S</keyword>
<dbReference type="PROSITE" id="PS51918">
    <property type="entry name" value="RADICAL_SAM"/>
    <property type="match status" value="1"/>
</dbReference>
<dbReference type="InterPro" id="IPR058240">
    <property type="entry name" value="rSAM_sf"/>
</dbReference>
<dbReference type="InterPro" id="IPR010723">
    <property type="entry name" value="HemN_C"/>
</dbReference>
<dbReference type="InterPro" id="IPR006638">
    <property type="entry name" value="Elp3/MiaA/NifB-like_rSAM"/>
</dbReference>
<dbReference type="EMBL" id="QFQP01000011">
    <property type="protein sequence ID" value="PZR12860.1"/>
    <property type="molecule type" value="Genomic_DNA"/>
</dbReference>
<sequence length="397" mass="43081">MPPVAPIDPLTGLEAARLGVYIHFPYCLSKCPYCDFASTAAKRIPDERYTQAILNELEARVAAFGLAGREVTSIFIGGGTPSLWRPASVARVLDRVSASLNVAARCEITLEANPGAADAEHFAAFKAAGVNRLSMGVQSFEPTTLTTLGRGHDGPTAERAYEAARRAGFDNVSMDFIYGVHGQTEAQVESDARRAVSLGSEHLSAYALTLDKASLAEEVPLARQLSRGEVHLPPDETVVRMQRTVRDVFRAAGLERYEISNYAKPGFHSRHNALYWTGGEYLAVGTGATGFVETARYTNQRSADKYLAEVEASRLPEATREALTRHELFEERLAMGLRLTNGVDLEGVCARFGEDASKRALTVRHLLSAGMARKAHGRLMLTDAGMDVHSAIAARVM</sequence>
<keyword evidence="4 10" id="KW-0349">Heme</keyword>
<dbReference type="InterPro" id="IPR004559">
    <property type="entry name" value="HemW-like"/>
</dbReference>
<dbReference type="SFLD" id="SFLDS00029">
    <property type="entry name" value="Radical_SAM"/>
    <property type="match status" value="1"/>
</dbReference>
<comment type="function">
    <text evidence="10">Probably acts as a heme chaperone, transferring heme to an unknown acceptor. Binds one molecule of heme per monomer, possibly covalently. Binds 1 [4Fe-4S] cluster. The cluster is coordinated with 3 cysteines and an exchangeable S-adenosyl-L-methionine.</text>
</comment>
<dbReference type="SFLD" id="SFLDF00288">
    <property type="entry name" value="HemN-like__clustered_with_nucl"/>
    <property type="match status" value="1"/>
</dbReference>
<protein>
    <recommendedName>
        <fullName evidence="3 10">Heme chaperone HemW</fullName>
    </recommendedName>
</protein>
<proteinExistence type="inferred from homology"/>
<keyword evidence="6 10" id="KW-0479">Metal-binding</keyword>
<dbReference type="GO" id="GO:0046872">
    <property type="term" value="F:metal ion binding"/>
    <property type="evidence" value="ECO:0007669"/>
    <property type="project" value="UniProtKB-UniRule"/>
</dbReference>
<evidence type="ECO:0000313" key="13">
    <source>
        <dbReference type="Proteomes" id="UP000249061"/>
    </source>
</evidence>